<keyword evidence="2 4" id="KW-0863">Zinc-finger</keyword>
<feature type="domain" description="RING-type" evidence="5">
    <location>
        <begin position="12"/>
        <end position="51"/>
    </location>
</feature>
<dbReference type="GO" id="GO:0008270">
    <property type="term" value="F:zinc ion binding"/>
    <property type="evidence" value="ECO:0007669"/>
    <property type="project" value="UniProtKB-KW"/>
</dbReference>
<dbReference type="PANTHER" id="PTHR12109">
    <property type="entry name" value="RING FINGER PROTEIN 141-RELATED"/>
    <property type="match status" value="1"/>
</dbReference>
<accession>A0A2P4T6Y1</accession>
<evidence type="ECO:0000313" key="6">
    <source>
        <dbReference type="EMBL" id="POI32113.1"/>
    </source>
</evidence>
<sequence>MKTMAAEEVWTCPICRDVQKDIAYAVPCHHKFCLSCILCWAKKKKTCPLCRRIMTVVKVAEWDDDNDLDFTICPPAPPIPACFQAGISPVYSPEHDAPSPSPFLMLPEEQEDMEAEEGSMVGGFLLEVWAALFRQHQEILNPVLPWLHQELQNIFGT</sequence>
<dbReference type="AlphaFoldDB" id="A0A2P4T6Y1"/>
<evidence type="ECO:0000256" key="3">
    <source>
        <dbReference type="ARBA" id="ARBA00022833"/>
    </source>
</evidence>
<dbReference type="InterPro" id="IPR047126">
    <property type="entry name" value="RNF141-like"/>
</dbReference>
<evidence type="ECO:0000313" key="7">
    <source>
        <dbReference type="Proteomes" id="UP000237246"/>
    </source>
</evidence>
<dbReference type="InterPro" id="IPR017907">
    <property type="entry name" value="Znf_RING_CS"/>
</dbReference>
<proteinExistence type="predicted"/>
<dbReference type="SMART" id="SM00184">
    <property type="entry name" value="RING"/>
    <property type="match status" value="1"/>
</dbReference>
<dbReference type="EMBL" id="PPHD01006672">
    <property type="protein sequence ID" value="POI32113.1"/>
    <property type="molecule type" value="Genomic_DNA"/>
</dbReference>
<evidence type="ECO:0000256" key="4">
    <source>
        <dbReference type="PROSITE-ProRule" id="PRU00175"/>
    </source>
</evidence>
<dbReference type="Proteomes" id="UP000237246">
    <property type="component" value="Unassembled WGS sequence"/>
</dbReference>
<evidence type="ECO:0000256" key="1">
    <source>
        <dbReference type="ARBA" id="ARBA00022723"/>
    </source>
</evidence>
<dbReference type="InterPro" id="IPR013083">
    <property type="entry name" value="Znf_RING/FYVE/PHD"/>
</dbReference>
<dbReference type="OrthoDB" id="21204at2759"/>
<dbReference type="SUPFAM" id="SSF57850">
    <property type="entry name" value="RING/U-box"/>
    <property type="match status" value="1"/>
</dbReference>
<dbReference type="PROSITE" id="PS50089">
    <property type="entry name" value="ZF_RING_2"/>
    <property type="match status" value="1"/>
</dbReference>
<keyword evidence="7" id="KW-1185">Reference proteome</keyword>
<keyword evidence="1" id="KW-0479">Metal-binding</keyword>
<evidence type="ECO:0000259" key="5">
    <source>
        <dbReference type="PROSITE" id="PS50089"/>
    </source>
</evidence>
<protein>
    <recommendedName>
        <fullName evidence="5">RING-type domain-containing protein</fullName>
    </recommendedName>
</protein>
<evidence type="ECO:0000256" key="2">
    <source>
        <dbReference type="ARBA" id="ARBA00022771"/>
    </source>
</evidence>
<gene>
    <name evidence="6" type="ORF">CIB84_004135</name>
</gene>
<name>A0A2P4T6Y1_BAMTH</name>
<comment type="caution">
    <text evidence="6">The sequence shown here is derived from an EMBL/GenBank/DDBJ whole genome shotgun (WGS) entry which is preliminary data.</text>
</comment>
<organism evidence="6 7">
    <name type="scientific">Bambusicola thoracicus</name>
    <name type="common">Chinese bamboo-partridge</name>
    <name type="synonym">Perdix thoracica</name>
    <dbReference type="NCBI Taxonomy" id="9083"/>
    <lineage>
        <taxon>Eukaryota</taxon>
        <taxon>Metazoa</taxon>
        <taxon>Chordata</taxon>
        <taxon>Craniata</taxon>
        <taxon>Vertebrata</taxon>
        <taxon>Euteleostomi</taxon>
        <taxon>Archelosauria</taxon>
        <taxon>Archosauria</taxon>
        <taxon>Dinosauria</taxon>
        <taxon>Saurischia</taxon>
        <taxon>Theropoda</taxon>
        <taxon>Coelurosauria</taxon>
        <taxon>Aves</taxon>
        <taxon>Neognathae</taxon>
        <taxon>Galloanserae</taxon>
        <taxon>Galliformes</taxon>
        <taxon>Phasianidae</taxon>
        <taxon>Perdicinae</taxon>
        <taxon>Bambusicola</taxon>
    </lineage>
</organism>
<dbReference type="Gene3D" id="3.30.40.10">
    <property type="entry name" value="Zinc/RING finger domain, C3HC4 (zinc finger)"/>
    <property type="match status" value="1"/>
</dbReference>
<dbReference type="InterPro" id="IPR001841">
    <property type="entry name" value="Znf_RING"/>
</dbReference>
<reference evidence="6 7" key="1">
    <citation type="submission" date="2018-01" db="EMBL/GenBank/DDBJ databases">
        <title>Comparison of the Chinese Bamboo Partridge and Red Junglefowl genome sequences highlights the importance of demography in genome evolution.</title>
        <authorList>
            <person name="Tiley G.P."/>
            <person name="Kimball R.T."/>
            <person name="Braun E.L."/>
            <person name="Burleigh J.G."/>
        </authorList>
    </citation>
    <scope>NUCLEOTIDE SEQUENCE [LARGE SCALE GENOMIC DNA]</scope>
    <source>
        <strain evidence="6">RTK389</strain>
        <tissue evidence="6">Blood</tissue>
    </source>
</reference>
<dbReference type="PROSITE" id="PS00518">
    <property type="entry name" value="ZF_RING_1"/>
    <property type="match status" value="1"/>
</dbReference>
<keyword evidence="3" id="KW-0862">Zinc</keyword>
<dbReference type="Pfam" id="PF13639">
    <property type="entry name" value="zf-RING_2"/>
    <property type="match status" value="1"/>
</dbReference>